<dbReference type="InterPro" id="IPR029069">
    <property type="entry name" value="HotDog_dom_sf"/>
</dbReference>
<sequence length="154" mass="17081">MPLSPSKINTFLFFKLPAAYIAGVRVRDVNKSSCVVSVKHKWINQNPFKSMFWAVQGMAAELATGALVMQKIREYGKPISMLVLANNARFYKKATGKIIFTCKDGDSLDAAVHKAIQTGVGQTIWMHAVGTNENGIVVAEFNFEWTLKLKEPSD</sequence>
<dbReference type="RefSeq" id="WP_376891355.1">
    <property type="nucleotide sequence ID" value="NZ_JBHULS010000001.1"/>
</dbReference>
<accession>A0ABW5KNG1</accession>
<gene>
    <name evidence="1" type="ORF">ACFSQP_01915</name>
</gene>
<dbReference type="Pfam" id="PF14539">
    <property type="entry name" value="DUF4442"/>
    <property type="match status" value="1"/>
</dbReference>
<dbReference type="Proteomes" id="UP001597472">
    <property type="component" value="Unassembled WGS sequence"/>
</dbReference>
<organism evidence="1 2">
    <name type="scientific">Bizionia sediminis</name>
    <dbReference type="NCBI Taxonomy" id="1737064"/>
    <lineage>
        <taxon>Bacteria</taxon>
        <taxon>Pseudomonadati</taxon>
        <taxon>Bacteroidota</taxon>
        <taxon>Flavobacteriia</taxon>
        <taxon>Flavobacteriales</taxon>
        <taxon>Flavobacteriaceae</taxon>
        <taxon>Bizionia</taxon>
    </lineage>
</organism>
<proteinExistence type="predicted"/>
<reference evidence="2" key="1">
    <citation type="journal article" date="2019" name="Int. J. Syst. Evol. Microbiol.">
        <title>The Global Catalogue of Microorganisms (GCM) 10K type strain sequencing project: providing services to taxonomists for standard genome sequencing and annotation.</title>
        <authorList>
            <consortium name="The Broad Institute Genomics Platform"/>
            <consortium name="The Broad Institute Genome Sequencing Center for Infectious Disease"/>
            <person name="Wu L."/>
            <person name="Ma J."/>
        </authorList>
    </citation>
    <scope>NUCLEOTIDE SEQUENCE [LARGE SCALE GENOMIC DNA]</scope>
    <source>
        <strain evidence="2">KCTC 42587</strain>
    </source>
</reference>
<dbReference type="Gene3D" id="3.10.129.10">
    <property type="entry name" value="Hotdog Thioesterase"/>
    <property type="match status" value="1"/>
</dbReference>
<evidence type="ECO:0000313" key="1">
    <source>
        <dbReference type="EMBL" id="MFD2550562.1"/>
    </source>
</evidence>
<name>A0ABW5KNG1_9FLAO</name>
<comment type="caution">
    <text evidence="1">The sequence shown here is derived from an EMBL/GenBank/DDBJ whole genome shotgun (WGS) entry which is preliminary data.</text>
</comment>
<keyword evidence="2" id="KW-1185">Reference proteome</keyword>
<dbReference type="SUPFAM" id="SSF54637">
    <property type="entry name" value="Thioesterase/thiol ester dehydrase-isomerase"/>
    <property type="match status" value="1"/>
</dbReference>
<dbReference type="EMBL" id="JBHULS010000001">
    <property type="protein sequence ID" value="MFD2550562.1"/>
    <property type="molecule type" value="Genomic_DNA"/>
</dbReference>
<evidence type="ECO:0000313" key="2">
    <source>
        <dbReference type="Proteomes" id="UP001597472"/>
    </source>
</evidence>
<protein>
    <submittedName>
        <fullName evidence="1">DUF4442 domain-containing protein</fullName>
    </submittedName>
</protein>
<dbReference type="InterPro" id="IPR027961">
    <property type="entry name" value="DUF4442"/>
</dbReference>